<keyword evidence="7 13" id="KW-0472">Membrane</keyword>
<dbReference type="InterPro" id="IPR000929">
    <property type="entry name" value="Dopamine_rcpt"/>
</dbReference>
<dbReference type="PANTHER" id="PTHR24248">
    <property type="entry name" value="ADRENERGIC RECEPTOR-RELATED G-PROTEIN COUPLED RECEPTOR"/>
    <property type="match status" value="1"/>
</dbReference>
<dbReference type="VEuPathDB" id="VectorBase:ADAC007810"/>
<evidence type="ECO:0000256" key="9">
    <source>
        <dbReference type="ARBA" id="ARBA00023170"/>
    </source>
</evidence>
<dbReference type="AlphaFoldDB" id="W5J7X1"/>
<dbReference type="FunFam" id="1.20.1070.10:FF:000260">
    <property type="entry name" value="Dopamine receptor 1"/>
    <property type="match status" value="1"/>
</dbReference>
<reference evidence="16" key="4">
    <citation type="submission" date="2015-06" db="UniProtKB">
        <authorList>
            <consortium name="EnsemblMetazoa"/>
        </authorList>
    </citation>
    <scope>IDENTIFICATION</scope>
</reference>
<evidence type="ECO:0000256" key="4">
    <source>
        <dbReference type="ARBA" id="ARBA00022692"/>
    </source>
</evidence>
<evidence type="ECO:0000256" key="7">
    <source>
        <dbReference type="ARBA" id="ARBA00023136"/>
    </source>
</evidence>
<dbReference type="SMART" id="SM01381">
    <property type="entry name" value="7TM_GPCR_Srsx"/>
    <property type="match status" value="1"/>
</dbReference>
<dbReference type="FunCoup" id="W5J7X1">
    <property type="interactions" value="102"/>
</dbReference>
<feature type="transmembrane region" description="Helical" evidence="13">
    <location>
        <begin position="174"/>
        <end position="194"/>
    </location>
</feature>
<dbReference type="GO" id="GO:0004989">
    <property type="term" value="F:octopamine receptor activity"/>
    <property type="evidence" value="ECO:0007669"/>
    <property type="project" value="TreeGrafter"/>
</dbReference>
<dbReference type="EnsemblMetazoa" id="ADAC007810-RA">
    <property type="protein sequence ID" value="ADAC007810-PA"/>
    <property type="gene ID" value="ADAC007810"/>
</dbReference>
<dbReference type="GO" id="GO:0005886">
    <property type="term" value="C:plasma membrane"/>
    <property type="evidence" value="ECO:0007669"/>
    <property type="project" value="UniProtKB-SubCell"/>
</dbReference>
<evidence type="ECO:0000256" key="11">
    <source>
        <dbReference type="RuleBase" id="RU000688"/>
    </source>
</evidence>
<dbReference type="OMA" id="QACHEKL"/>
<evidence type="ECO:0000313" key="17">
    <source>
        <dbReference type="Proteomes" id="UP000000673"/>
    </source>
</evidence>
<organism evidence="15">
    <name type="scientific">Anopheles darlingi</name>
    <name type="common">Mosquito</name>
    <dbReference type="NCBI Taxonomy" id="43151"/>
    <lineage>
        <taxon>Eukaryota</taxon>
        <taxon>Metazoa</taxon>
        <taxon>Ecdysozoa</taxon>
        <taxon>Arthropoda</taxon>
        <taxon>Hexapoda</taxon>
        <taxon>Insecta</taxon>
        <taxon>Pterygota</taxon>
        <taxon>Neoptera</taxon>
        <taxon>Endopterygota</taxon>
        <taxon>Diptera</taxon>
        <taxon>Nematocera</taxon>
        <taxon>Culicoidea</taxon>
        <taxon>Culicidae</taxon>
        <taxon>Anophelinae</taxon>
        <taxon>Anopheles</taxon>
    </lineage>
</organism>
<keyword evidence="9 11" id="KW-0675">Receptor</keyword>
<feature type="transmembrane region" description="Helical" evidence="13">
    <location>
        <begin position="330"/>
        <end position="352"/>
    </location>
</feature>
<dbReference type="eggNOG" id="KOG3656">
    <property type="taxonomic scope" value="Eukaryota"/>
</dbReference>
<feature type="transmembrane region" description="Helical" evidence="13">
    <location>
        <begin position="135"/>
        <end position="154"/>
    </location>
</feature>
<dbReference type="PANTHER" id="PTHR24248:SF187">
    <property type="entry name" value="OCTOPAMINE RECEPTOR BETA-2R"/>
    <property type="match status" value="1"/>
</dbReference>
<keyword evidence="4 11" id="KW-0812">Transmembrane</keyword>
<evidence type="ECO:0000256" key="2">
    <source>
        <dbReference type="ARBA" id="ARBA00010663"/>
    </source>
</evidence>
<dbReference type="STRING" id="43151.W5J7X1"/>
<dbReference type="PRINTS" id="PR00237">
    <property type="entry name" value="GPCRRHODOPSN"/>
</dbReference>
<keyword evidence="8" id="KW-1015">Disulfide bond</keyword>
<evidence type="ECO:0000256" key="6">
    <source>
        <dbReference type="ARBA" id="ARBA00023040"/>
    </source>
</evidence>
<evidence type="ECO:0000256" key="12">
    <source>
        <dbReference type="SAM" id="MobiDB-lite"/>
    </source>
</evidence>
<evidence type="ECO:0000256" key="5">
    <source>
        <dbReference type="ARBA" id="ARBA00022989"/>
    </source>
</evidence>
<dbReference type="VEuPathDB" id="VectorBase:ADAR2_008850"/>
<evidence type="ECO:0000313" key="16">
    <source>
        <dbReference type="EnsemblMetazoa" id="ADAC007810-PA"/>
    </source>
</evidence>
<reference evidence="15 17" key="1">
    <citation type="journal article" date="2010" name="BMC Genomics">
        <title>Combination of measures distinguishes pre-miRNAs from other stem-loops in the genome of the newly sequenced Anopheles darlingi.</title>
        <authorList>
            <person name="Mendes N.D."/>
            <person name="Freitas A.T."/>
            <person name="Vasconcelos A.T."/>
            <person name="Sagot M.F."/>
        </authorList>
    </citation>
    <scope>NUCLEOTIDE SEQUENCE</scope>
</reference>
<dbReference type="InterPro" id="IPR000276">
    <property type="entry name" value="GPCR_Rhodpsn"/>
</dbReference>
<reference evidence="15" key="3">
    <citation type="journal article" date="2013" name="Nucleic Acids Res.">
        <title>The genome of Anopheles darlingi, the main neotropical malaria vector.</title>
        <authorList>
            <person name="Marinotti O."/>
            <person name="Cerqueira G.C."/>
            <person name="de Almeida L.G."/>
            <person name="Ferro M.I."/>
            <person name="Loreto E.L."/>
            <person name="Zaha A."/>
            <person name="Teixeira S.M."/>
            <person name="Wespiser A.R."/>
            <person name="Almeida E Silva A."/>
            <person name="Schlindwein A.D."/>
            <person name="Pacheco A.C."/>
            <person name="Silva A.L."/>
            <person name="Graveley B.R."/>
            <person name="Walenz B.P."/>
            <person name="Lima Bde A."/>
            <person name="Ribeiro C.A."/>
            <person name="Nunes-Silva C.G."/>
            <person name="de Carvalho C.R."/>
            <person name="Soares C.M."/>
            <person name="de Menezes C.B."/>
            <person name="Matiolli C."/>
            <person name="Caffrey D."/>
            <person name="Araujo D.A."/>
            <person name="de Oliveira D.M."/>
            <person name="Golenbock D."/>
            <person name="Grisard E.C."/>
            <person name="Fantinatti-Garboggini F."/>
            <person name="de Carvalho F.M."/>
            <person name="Barcellos F.G."/>
            <person name="Prosdocimi F."/>
            <person name="May G."/>
            <person name="Azevedo Junior G.M."/>
            <person name="Guimaraes G.M."/>
            <person name="Goldman G.H."/>
            <person name="Padilha I.Q."/>
            <person name="Batista Jda S."/>
            <person name="Ferro J.A."/>
            <person name="Ribeiro J.M."/>
            <person name="Fietto J.L."/>
            <person name="Dabbas K.M."/>
            <person name="Cerdeira L."/>
            <person name="Agnez-Lima L.F."/>
            <person name="Brocchi M."/>
            <person name="de Carvalho M.O."/>
            <person name="Teixeira Mde M."/>
            <person name="Diniz Maia Mde M."/>
            <person name="Goldman M.H."/>
            <person name="Cruz Schneider M.P."/>
            <person name="Felipe M.S."/>
            <person name="Hungria M."/>
            <person name="Nicolas M.F."/>
            <person name="Pereira M."/>
            <person name="Montes M.A."/>
            <person name="Cantao M.E."/>
            <person name="Vincentz M."/>
            <person name="Rafael M.S."/>
            <person name="Silverman N."/>
            <person name="Stoco P.H."/>
            <person name="Souza R.C."/>
            <person name="Vicentini R."/>
            <person name="Gazzinelli R.T."/>
            <person name="Neves Rde O."/>
            <person name="Silva R."/>
            <person name="Astolfi-Filho S."/>
            <person name="Maciel T.E."/>
            <person name="Urmenyi T.P."/>
            <person name="Tadei W.P."/>
            <person name="Camargo E.P."/>
            <person name="de Vasconcelos A.T."/>
        </authorList>
    </citation>
    <scope>NUCLEOTIDE SEQUENCE</scope>
</reference>
<feature type="transmembrane region" description="Helical" evidence="13">
    <location>
        <begin position="103"/>
        <end position="123"/>
    </location>
</feature>
<keyword evidence="17" id="KW-1185">Reference proteome</keyword>
<sequence>MPSLSLAIVSGRDGVPATKQKHKHVVSASTIGNLTSVNQTDGTGDGSRGVPGGTSGTGLAGGPGDDTDDDDVDVLSPLSMSFLAIDLGARPLKAHYDNLSSRVFLSIVIFLSVAGNILVCIAIYTERSLRRIGNLFLASLAIADLFVASLVMTFAGVNDLLGYWIFGAQFCDTWVAFDVMCSTASILNLCAISLDRYIHIKDPLRYELDGFNSAPLGQREPLHSIQHTQQRVIRWMEHTITITEKDPTPGSFAFLTSSSRRFHAGAGCGSQLYHSHHHHHHHQHHRHCRRHIDKFPEGTSAEFKCKTKKDDDEKRTPVPYCYGRWVTRRVAIGTIAVIWLLAALVSFVPVSLDLHRDKRDKTDTSLKINGVKYETCALDLTPTYAVVSSCISFYVPCIVMIGIYCRLYCYAQKHVKSIRAVTRPGEISEKRYRSIRRPKSAKNKLKLRQLAQHASSPYHVSDHKAAITVGVIMGVFLICWVPFFCVNIIAAFCKTCIGQQTFKVLSWLGYSNSAFNPIIYSIFNTEFREAFKRILTSRSSWCCGQEMGNIYPRSSDRYVTDYAAKNVVMNSGRSSADLEQVSAI</sequence>
<proteinExistence type="inferred from homology"/>
<dbReference type="Pfam" id="PF00001">
    <property type="entry name" value="7tm_1"/>
    <property type="match status" value="2"/>
</dbReference>
<dbReference type="PROSITE" id="PS50262">
    <property type="entry name" value="G_PROTEIN_RECEP_F1_2"/>
    <property type="match status" value="1"/>
</dbReference>
<dbReference type="PROSITE" id="PS00237">
    <property type="entry name" value="G_PROTEIN_RECEP_F1_1"/>
    <property type="match status" value="1"/>
</dbReference>
<keyword evidence="6 11" id="KW-0297">G-protein coupled receptor</keyword>
<protein>
    <submittedName>
        <fullName evidence="15">Dopamine receptor</fullName>
    </submittedName>
</protein>
<name>W5J7X1_ANODA</name>
<dbReference type="PRINTS" id="PR00242">
    <property type="entry name" value="DOPAMINER"/>
</dbReference>
<comment type="similarity">
    <text evidence="2 11">Belongs to the G-protein coupled receptor 1 family.</text>
</comment>
<feature type="domain" description="G-protein coupled receptors family 1 profile" evidence="14">
    <location>
        <begin position="115"/>
        <end position="520"/>
    </location>
</feature>
<feature type="compositionally biased region" description="Gly residues" evidence="12">
    <location>
        <begin position="43"/>
        <end position="64"/>
    </location>
</feature>
<dbReference type="EMBL" id="ADMH02001905">
    <property type="protein sequence ID" value="ETN60562.1"/>
    <property type="molecule type" value="Genomic_DNA"/>
</dbReference>
<dbReference type="GO" id="GO:0043410">
    <property type="term" value="P:positive regulation of MAPK cascade"/>
    <property type="evidence" value="ECO:0007669"/>
    <property type="project" value="TreeGrafter"/>
</dbReference>
<dbReference type="Gene3D" id="1.20.1070.10">
    <property type="entry name" value="Rhodopsin 7-helix transmembrane proteins"/>
    <property type="match status" value="2"/>
</dbReference>
<dbReference type="SMR" id="W5J7X1"/>
<comment type="subcellular location">
    <subcellularLocation>
        <location evidence="1">Cell membrane</location>
        <topology evidence="1">Multi-pass membrane protein</topology>
    </subcellularLocation>
</comment>
<keyword evidence="3" id="KW-1003">Cell membrane</keyword>
<evidence type="ECO:0000256" key="8">
    <source>
        <dbReference type="ARBA" id="ARBA00023157"/>
    </source>
</evidence>
<feature type="transmembrane region" description="Helical" evidence="13">
    <location>
        <begin position="384"/>
        <end position="409"/>
    </location>
</feature>
<evidence type="ECO:0000313" key="15">
    <source>
        <dbReference type="EMBL" id="ETN60562.1"/>
    </source>
</evidence>
<gene>
    <name evidence="15" type="ORF">AND_007810</name>
</gene>
<evidence type="ECO:0000256" key="3">
    <source>
        <dbReference type="ARBA" id="ARBA00022475"/>
    </source>
</evidence>
<feature type="transmembrane region" description="Helical" evidence="13">
    <location>
        <begin position="465"/>
        <end position="492"/>
    </location>
</feature>
<dbReference type="CDD" id="cd15065">
    <property type="entry name" value="7tmA_Ap5-HTB1-like"/>
    <property type="match status" value="1"/>
</dbReference>
<dbReference type="SUPFAM" id="SSF81321">
    <property type="entry name" value="Family A G protein-coupled receptor-like"/>
    <property type="match status" value="2"/>
</dbReference>
<accession>W5J7X1</accession>
<dbReference type="Proteomes" id="UP000000673">
    <property type="component" value="Unassembled WGS sequence"/>
</dbReference>
<evidence type="ECO:0000256" key="1">
    <source>
        <dbReference type="ARBA" id="ARBA00004651"/>
    </source>
</evidence>
<evidence type="ECO:0000256" key="13">
    <source>
        <dbReference type="SAM" id="Phobius"/>
    </source>
</evidence>
<dbReference type="InterPro" id="IPR017452">
    <property type="entry name" value="GPCR_Rhodpsn_7TM"/>
</dbReference>
<keyword evidence="10 11" id="KW-0807">Transducer</keyword>
<dbReference type="GO" id="GO:0071880">
    <property type="term" value="P:adenylate cyclase-activating adrenergic receptor signaling pathway"/>
    <property type="evidence" value="ECO:0007669"/>
    <property type="project" value="TreeGrafter"/>
</dbReference>
<evidence type="ECO:0000259" key="14">
    <source>
        <dbReference type="PROSITE" id="PS50262"/>
    </source>
</evidence>
<evidence type="ECO:0000256" key="10">
    <source>
        <dbReference type="ARBA" id="ARBA00023224"/>
    </source>
</evidence>
<feature type="region of interest" description="Disordered" evidence="12">
    <location>
        <begin position="34"/>
        <end position="66"/>
    </location>
</feature>
<reference evidence="15" key="2">
    <citation type="submission" date="2010-05" db="EMBL/GenBank/DDBJ databases">
        <authorList>
            <person name="Almeida L.G."/>
            <person name="Nicolas M.F."/>
            <person name="Souza R.C."/>
            <person name="Vasconcelos A.T.R."/>
        </authorList>
    </citation>
    <scope>NUCLEOTIDE SEQUENCE</scope>
</reference>
<keyword evidence="5 13" id="KW-1133">Transmembrane helix</keyword>
<dbReference type="HOGENOM" id="CLU_467104_0_0_1"/>